<evidence type="ECO:0000256" key="3">
    <source>
        <dbReference type="ARBA" id="ARBA00022741"/>
    </source>
</evidence>
<evidence type="ECO:0000313" key="6">
    <source>
        <dbReference type="Proteomes" id="UP001500506"/>
    </source>
</evidence>
<evidence type="ECO:0000313" key="5">
    <source>
        <dbReference type="EMBL" id="GAA1763081.1"/>
    </source>
</evidence>
<keyword evidence="6" id="KW-1185">Reference proteome</keyword>
<evidence type="ECO:0000256" key="1">
    <source>
        <dbReference type="ARBA" id="ARBA00022679"/>
    </source>
</evidence>
<dbReference type="SUPFAM" id="SSF53448">
    <property type="entry name" value="Nucleotide-diphospho-sugar transferases"/>
    <property type="match status" value="2"/>
</dbReference>
<proteinExistence type="predicted"/>
<dbReference type="PANTHER" id="PTHR40392:SF1">
    <property type="entry name" value="2-PHOSPHO-L-LACTATE GUANYLYLTRANSFERASE"/>
    <property type="match status" value="1"/>
</dbReference>
<evidence type="ECO:0000256" key="4">
    <source>
        <dbReference type="ARBA" id="ARBA00023134"/>
    </source>
</evidence>
<gene>
    <name evidence="5" type="primary">cofC</name>
    <name evidence="5" type="ORF">GCM10009747_23290</name>
</gene>
<organism evidence="5 6">
    <name type="scientific">Agromyces humatus</name>
    <dbReference type="NCBI Taxonomy" id="279573"/>
    <lineage>
        <taxon>Bacteria</taxon>
        <taxon>Bacillati</taxon>
        <taxon>Actinomycetota</taxon>
        <taxon>Actinomycetes</taxon>
        <taxon>Micrococcales</taxon>
        <taxon>Microbacteriaceae</taxon>
        <taxon>Agromyces</taxon>
    </lineage>
</organism>
<reference evidence="6" key="1">
    <citation type="journal article" date="2019" name="Int. J. Syst. Evol. Microbiol.">
        <title>The Global Catalogue of Microorganisms (GCM) 10K type strain sequencing project: providing services to taxonomists for standard genome sequencing and annotation.</title>
        <authorList>
            <consortium name="The Broad Institute Genomics Platform"/>
            <consortium name="The Broad Institute Genome Sequencing Center for Infectious Disease"/>
            <person name="Wu L."/>
            <person name="Ma J."/>
        </authorList>
    </citation>
    <scope>NUCLEOTIDE SEQUENCE [LARGE SCALE GENOMIC DNA]</scope>
    <source>
        <strain evidence="6">JCM 14319</strain>
    </source>
</reference>
<dbReference type="InterPro" id="IPR029044">
    <property type="entry name" value="Nucleotide-diphossugar_trans"/>
</dbReference>
<dbReference type="EMBL" id="BAAANH010000004">
    <property type="protein sequence ID" value="GAA1763081.1"/>
    <property type="molecule type" value="Genomic_DNA"/>
</dbReference>
<dbReference type="Proteomes" id="UP001500506">
    <property type="component" value="Unassembled WGS sequence"/>
</dbReference>
<evidence type="ECO:0000256" key="2">
    <source>
        <dbReference type="ARBA" id="ARBA00022695"/>
    </source>
</evidence>
<protein>
    <submittedName>
        <fullName evidence="5">2-phospho-L-lactate guanylyltransferase</fullName>
    </submittedName>
</protein>
<dbReference type="InterPro" id="IPR002835">
    <property type="entry name" value="CofC"/>
</dbReference>
<name>A0ABP4WU89_9MICO</name>
<accession>A0ABP4WU89</accession>
<keyword evidence="1" id="KW-0808">Transferase</keyword>
<dbReference type="GO" id="GO:0016779">
    <property type="term" value="F:nucleotidyltransferase activity"/>
    <property type="evidence" value="ECO:0007669"/>
    <property type="project" value="UniProtKB-KW"/>
</dbReference>
<keyword evidence="2 5" id="KW-0548">Nucleotidyltransferase</keyword>
<sequence length="236" mass="24201">MVIPVKGAPAAKSRLAPAVADDARAMLARAFALDTIAAALAAESVGHVVVVGDDPALAGEAEFLAEPVDGPRNLTRAIAHGIAHARHLPVEEGAQRPSRNPAGARASVESRDASLIDRRWGVAVLLGDLPALRPDELDAALEAASRHPLAFARDADGTGTTLATATRGAVSVFEPQFGPDSAARHLAAGFVELAASDLTGLTRDVDTVDALEAVLNHGVGDHTAEVVAHLADRKGT</sequence>
<dbReference type="Gene3D" id="3.90.550.10">
    <property type="entry name" value="Spore Coat Polysaccharide Biosynthesis Protein SpsA, Chain A"/>
    <property type="match status" value="1"/>
</dbReference>
<comment type="caution">
    <text evidence="5">The sequence shown here is derived from an EMBL/GenBank/DDBJ whole genome shotgun (WGS) entry which is preliminary data.</text>
</comment>
<keyword evidence="3" id="KW-0547">Nucleotide-binding</keyword>
<keyword evidence="4" id="KW-0342">GTP-binding</keyword>
<dbReference type="PANTHER" id="PTHR40392">
    <property type="entry name" value="2-PHOSPHO-L-LACTATE GUANYLYLTRANSFERASE"/>
    <property type="match status" value="1"/>
</dbReference>